<dbReference type="AlphaFoldDB" id="A0A3M0AUQ1"/>
<comment type="caution">
    <text evidence="2">The sequence shown here is derived from an EMBL/GenBank/DDBJ whole genome shotgun (WGS) entry which is preliminary data.</text>
</comment>
<keyword evidence="3" id="KW-1185">Reference proteome</keyword>
<evidence type="ECO:0000313" key="2">
    <source>
        <dbReference type="EMBL" id="RMA82692.1"/>
    </source>
</evidence>
<protein>
    <submittedName>
        <fullName evidence="2">HD domain-containing protein</fullName>
    </submittedName>
</protein>
<sequence>MSIERAKAFATKHHKGQVDKAGADYMSHVVQVYENVCHAGGSEDAKIAALLHDVVEDTAVEIDEIAREFGSRVAEIVKLVTKPKPFHEQSYFDAIKVDEDARIVKLADLSHNSDLSRITSPTEKDIARTKKYHRKIAFLKDEIEVIN</sequence>
<dbReference type="InterPro" id="IPR052194">
    <property type="entry name" value="MESH1"/>
</dbReference>
<gene>
    <name evidence="2" type="ORF">DFR27_0649</name>
</gene>
<dbReference type="Proteomes" id="UP000267187">
    <property type="component" value="Unassembled WGS sequence"/>
</dbReference>
<dbReference type="SUPFAM" id="SSF109604">
    <property type="entry name" value="HD-domain/PDEase-like"/>
    <property type="match status" value="1"/>
</dbReference>
<proteinExistence type="predicted"/>
<name>A0A3M0AUQ1_9GAMM</name>
<dbReference type="EMBL" id="REFJ01000001">
    <property type="protein sequence ID" value="RMA82692.1"/>
    <property type="molecule type" value="Genomic_DNA"/>
</dbReference>
<dbReference type="SMART" id="SM00471">
    <property type="entry name" value="HDc"/>
    <property type="match status" value="1"/>
</dbReference>
<dbReference type="RefSeq" id="WP_121876004.1">
    <property type="nucleotide sequence ID" value="NZ_REFJ01000001.1"/>
</dbReference>
<dbReference type="Gene3D" id="1.10.3210.10">
    <property type="entry name" value="Hypothetical protein af1432"/>
    <property type="match status" value="1"/>
</dbReference>
<dbReference type="OrthoDB" id="9802385at2"/>
<dbReference type="Pfam" id="PF13328">
    <property type="entry name" value="HD_4"/>
    <property type="match status" value="1"/>
</dbReference>
<dbReference type="GO" id="GO:0008893">
    <property type="term" value="F:guanosine-3',5'-bis(diphosphate) 3'-diphosphatase activity"/>
    <property type="evidence" value="ECO:0007669"/>
    <property type="project" value="TreeGrafter"/>
</dbReference>
<organism evidence="2 3">
    <name type="scientific">Umboniibacter marinipuniceus</name>
    <dbReference type="NCBI Taxonomy" id="569599"/>
    <lineage>
        <taxon>Bacteria</taxon>
        <taxon>Pseudomonadati</taxon>
        <taxon>Pseudomonadota</taxon>
        <taxon>Gammaproteobacteria</taxon>
        <taxon>Cellvibrionales</taxon>
        <taxon>Cellvibrionaceae</taxon>
        <taxon>Umboniibacter</taxon>
    </lineage>
</organism>
<dbReference type="PANTHER" id="PTHR46246:SF1">
    <property type="entry name" value="GUANOSINE-3',5'-BIS(DIPHOSPHATE) 3'-PYROPHOSPHOHYDROLASE MESH1"/>
    <property type="match status" value="1"/>
</dbReference>
<evidence type="ECO:0000313" key="3">
    <source>
        <dbReference type="Proteomes" id="UP000267187"/>
    </source>
</evidence>
<evidence type="ECO:0000259" key="1">
    <source>
        <dbReference type="SMART" id="SM00471"/>
    </source>
</evidence>
<feature type="domain" description="HD/PDEase" evidence="1">
    <location>
        <begin position="21"/>
        <end position="122"/>
    </location>
</feature>
<accession>A0A3M0AUQ1</accession>
<reference evidence="2 3" key="1">
    <citation type="submission" date="2018-10" db="EMBL/GenBank/DDBJ databases">
        <title>Genomic Encyclopedia of Type Strains, Phase IV (KMG-IV): sequencing the most valuable type-strain genomes for metagenomic binning, comparative biology and taxonomic classification.</title>
        <authorList>
            <person name="Goeker M."/>
        </authorList>
    </citation>
    <scope>NUCLEOTIDE SEQUENCE [LARGE SCALE GENOMIC DNA]</scope>
    <source>
        <strain evidence="2 3">DSM 25080</strain>
    </source>
</reference>
<dbReference type="PANTHER" id="PTHR46246">
    <property type="entry name" value="GUANOSINE-3',5'-BIS(DIPHOSPHATE) 3'-PYROPHOSPHOHYDROLASE MESH1"/>
    <property type="match status" value="1"/>
</dbReference>
<dbReference type="InterPro" id="IPR003607">
    <property type="entry name" value="HD/PDEase_dom"/>
</dbReference>